<accession>A0A821IU19</accession>
<proteinExistence type="predicted"/>
<gene>
    <name evidence="1" type="ORF">TSG867_LOCUS33597</name>
</gene>
<sequence length="176" mass="20655">MAIEKLNILQENKYVNVTIRENERFMHVSQNQIITNRRTITVNNKILFLDNCYLNDQIKESLEPFKLNIKTEQFPLLTFPLLQAASSITWLFNNELLAFDSDDTIPEKRVILLNPNVANALSWLRDHLSRSIDINQIKYESHYKQTTLVDHDHIIDYLPNSNNRSIVFIGRTNLDL</sequence>
<name>A0A821IU19_9BILA</name>
<reference evidence="1" key="1">
    <citation type="submission" date="2021-02" db="EMBL/GenBank/DDBJ databases">
        <authorList>
            <person name="Nowell W R."/>
        </authorList>
    </citation>
    <scope>NUCLEOTIDE SEQUENCE</scope>
</reference>
<comment type="caution">
    <text evidence="1">The sequence shown here is derived from an EMBL/GenBank/DDBJ whole genome shotgun (WGS) entry which is preliminary data.</text>
</comment>
<protein>
    <submittedName>
        <fullName evidence="1">Uncharacterized protein</fullName>
    </submittedName>
</protein>
<feature type="non-terminal residue" evidence="1">
    <location>
        <position position="176"/>
    </location>
</feature>
<organism evidence="1 2">
    <name type="scientific">Rotaria socialis</name>
    <dbReference type="NCBI Taxonomy" id="392032"/>
    <lineage>
        <taxon>Eukaryota</taxon>
        <taxon>Metazoa</taxon>
        <taxon>Spiralia</taxon>
        <taxon>Gnathifera</taxon>
        <taxon>Rotifera</taxon>
        <taxon>Eurotatoria</taxon>
        <taxon>Bdelloidea</taxon>
        <taxon>Philodinida</taxon>
        <taxon>Philodinidae</taxon>
        <taxon>Rotaria</taxon>
    </lineage>
</organism>
<dbReference type="Proteomes" id="UP000663862">
    <property type="component" value="Unassembled WGS sequence"/>
</dbReference>
<dbReference type="EMBL" id="CAJOBQ010010928">
    <property type="protein sequence ID" value="CAF4707689.1"/>
    <property type="molecule type" value="Genomic_DNA"/>
</dbReference>
<evidence type="ECO:0000313" key="2">
    <source>
        <dbReference type="Proteomes" id="UP000663862"/>
    </source>
</evidence>
<evidence type="ECO:0000313" key="1">
    <source>
        <dbReference type="EMBL" id="CAF4707689.1"/>
    </source>
</evidence>
<dbReference type="AlphaFoldDB" id="A0A821IU19"/>